<keyword evidence="3" id="KW-1185">Reference proteome</keyword>
<evidence type="ECO:0000313" key="3">
    <source>
        <dbReference type="Proteomes" id="UP000283269"/>
    </source>
</evidence>
<reference evidence="2 3" key="1">
    <citation type="journal article" date="2018" name="Evol. Lett.">
        <title>Horizontal gene cluster transfer increased hallucinogenic mushroom diversity.</title>
        <authorList>
            <person name="Reynolds H.T."/>
            <person name="Vijayakumar V."/>
            <person name="Gluck-Thaler E."/>
            <person name="Korotkin H.B."/>
            <person name="Matheny P.B."/>
            <person name="Slot J.C."/>
        </authorList>
    </citation>
    <scope>NUCLEOTIDE SEQUENCE [LARGE SCALE GENOMIC DNA]</scope>
    <source>
        <strain evidence="2 3">2631</strain>
    </source>
</reference>
<evidence type="ECO:0000313" key="2">
    <source>
        <dbReference type="EMBL" id="PPQ89773.1"/>
    </source>
</evidence>
<protein>
    <submittedName>
        <fullName evidence="2">Uncharacterized protein</fullName>
    </submittedName>
</protein>
<feature type="compositionally biased region" description="Basic and acidic residues" evidence="1">
    <location>
        <begin position="93"/>
        <end position="114"/>
    </location>
</feature>
<dbReference type="InParanoid" id="A0A409XG62"/>
<name>A0A409XG62_PSICY</name>
<feature type="compositionally biased region" description="Low complexity" evidence="1">
    <location>
        <begin position="318"/>
        <end position="341"/>
    </location>
</feature>
<dbReference type="AlphaFoldDB" id="A0A409XG62"/>
<organism evidence="2 3">
    <name type="scientific">Psilocybe cyanescens</name>
    <dbReference type="NCBI Taxonomy" id="93625"/>
    <lineage>
        <taxon>Eukaryota</taxon>
        <taxon>Fungi</taxon>
        <taxon>Dikarya</taxon>
        <taxon>Basidiomycota</taxon>
        <taxon>Agaricomycotina</taxon>
        <taxon>Agaricomycetes</taxon>
        <taxon>Agaricomycetidae</taxon>
        <taxon>Agaricales</taxon>
        <taxon>Agaricineae</taxon>
        <taxon>Strophariaceae</taxon>
        <taxon>Psilocybe</taxon>
    </lineage>
</organism>
<dbReference type="EMBL" id="NHYD01001829">
    <property type="protein sequence ID" value="PPQ89773.1"/>
    <property type="molecule type" value="Genomic_DNA"/>
</dbReference>
<feature type="region of interest" description="Disordered" evidence="1">
    <location>
        <begin position="249"/>
        <end position="273"/>
    </location>
</feature>
<evidence type="ECO:0000256" key="1">
    <source>
        <dbReference type="SAM" id="MobiDB-lite"/>
    </source>
</evidence>
<feature type="region of interest" description="Disordered" evidence="1">
    <location>
        <begin position="315"/>
        <end position="372"/>
    </location>
</feature>
<dbReference type="Proteomes" id="UP000283269">
    <property type="component" value="Unassembled WGS sequence"/>
</dbReference>
<comment type="caution">
    <text evidence="2">The sequence shown here is derived from an EMBL/GenBank/DDBJ whole genome shotgun (WGS) entry which is preliminary data.</text>
</comment>
<proteinExistence type="predicted"/>
<accession>A0A409XG62</accession>
<sequence length="372" mass="39855">MLLVAQILIIVRRIPQAMVQTQGSVMIKVSSETQGVSPSSINCVFACMPPNHLAALPANILPHLPLFHSAFKNDNHPKGRKVPTKALFSLENDSDKGKSKEKTKGKGKGNRGDMKGTELAAMLAKMCVRVDNSMSRSGAALAPAFNLALADITAEDVACWKTLNEILPLLEDQIEKLEVIVDKNSWAFNKSQQHMKKNVDVILSFDGEIGQLFDAMGDMQEQVASDLAAAPNVHPTFLSTTANILSLTTDLPSGAGPGPGPGPDPYLYDSSNAAPLTNENVNMEHLVATIATPTMSTSSGDMLSLPVALYSPEENKRSSPLLHSPSPIPTPSSSNSESQQPIVITRRPTPISPLHGQGNLINHNTSDKMDVE</sequence>
<gene>
    <name evidence="2" type="ORF">CVT25_008057</name>
</gene>
<feature type="region of interest" description="Disordered" evidence="1">
    <location>
        <begin position="75"/>
        <end position="114"/>
    </location>
</feature>